<keyword evidence="4 6" id="KW-0238">DNA-binding</keyword>
<dbReference type="InterPro" id="IPR013758">
    <property type="entry name" value="Topo_IIA_A/C_ab"/>
</dbReference>
<dbReference type="InterPro" id="IPR050220">
    <property type="entry name" value="Type_II_DNA_Topoisomerases"/>
</dbReference>
<dbReference type="GO" id="GO:0003918">
    <property type="term" value="F:DNA topoisomerase type II (double strand cut, ATP-hydrolyzing) activity"/>
    <property type="evidence" value="ECO:0007669"/>
    <property type="project" value="UniProtKB-EC"/>
</dbReference>
<dbReference type="PROSITE" id="PS52040">
    <property type="entry name" value="TOPO_IIA"/>
    <property type="match status" value="1"/>
</dbReference>
<feature type="active site" description="O-(5'-phospho-DNA)-tyrosine intermediate" evidence="6">
    <location>
        <position position="106"/>
    </location>
</feature>
<dbReference type="RefSeq" id="WP_184747068.1">
    <property type="nucleotide sequence ID" value="NZ_JACHGJ010000004.1"/>
</dbReference>
<accession>A0A841RD77</accession>
<evidence type="ECO:0000256" key="6">
    <source>
        <dbReference type="PROSITE-ProRule" id="PRU01384"/>
    </source>
</evidence>
<dbReference type="EC" id="5.99.1.-" evidence="8"/>
<dbReference type="InterPro" id="IPR013760">
    <property type="entry name" value="Topo_IIA-like_dom_sf"/>
</dbReference>
<proteinExistence type="inferred from homology"/>
<evidence type="ECO:0000256" key="2">
    <source>
        <dbReference type="ARBA" id="ARBA00008263"/>
    </source>
</evidence>
<keyword evidence="5 6" id="KW-0413">Isomerase</keyword>
<dbReference type="GO" id="GO:0006265">
    <property type="term" value="P:DNA topological change"/>
    <property type="evidence" value="ECO:0007669"/>
    <property type="project" value="UniProtKB-UniRule"/>
</dbReference>
<evidence type="ECO:0000256" key="5">
    <source>
        <dbReference type="ARBA" id="ARBA00023235"/>
    </source>
</evidence>
<evidence type="ECO:0000256" key="3">
    <source>
        <dbReference type="ARBA" id="ARBA00023029"/>
    </source>
</evidence>
<keyword evidence="3 6" id="KW-0799">Topoisomerase</keyword>
<dbReference type="GO" id="GO:0003677">
    <property type="term" value="F:DNA binding"/>
    <property type="evidence" value="ECO:0007669"/>
    <property type="project" value="UniProtKB-UniRule"/>
</dbReference>
<evidence type="ECO:0000259" key="7">
    <source>
        <dbReference type="PROSITE" id="PS52040"/>
    </source>
</evidence>
<organism evidence="8 9">
    <name type="scientific">Spirochaeta isovalerica</name>
    <dbReference type="NCBI Taxonomy" id="150"/>
    <lineage>
        <taxon>Bacteria</taxon>
        <taxon>Pseudomonadati</taxon>
        <taxon>Spirochaetota</taxon>
        <taxon>Spirochaetia</taxon>
        <taxon>Spirochaetales</taxon>
        <taxon>Spirochaetaceae</taxon>
        <taxon>Spirochaeta</taxon>
    </lineage>
</organism>
<dbReference type="Gene3D" id="3.90.199.10">
    <property type="entry name" value="Topoisomerase II, domain 5"/>
    <property type="match status" value="1"/>
</dbReference>
<dbReference type="Pfam" id="PF00521">
    <property type="entry name" value="DNA_topoisoIV"/>
    <property type="match status" value="1"/>
</dbReference>
<dbReference type="EMBL" id="JACHGJ010000004">
    <property type="protein sequence ID" value="MBB6480809.1"/>
    <property type="molecule type" value="Genomic_DNA"/>
</dbReference>
<dbReference type="GO" id="GO:0005737">
    <property type="term" value="C:cytoplasm"/>
    <property type="evidence" value="ECO:0007669"/>
    <property type="project" value="TreeGrafter"/>
</dbReference>
<comment type="catalytic activity">
    <reaction evidence="1 6">
        <text>ATP-dependent breakage, passage and rejoining of double-stranded DNA.</text>
        <dbReference type="EC" id="5.6.2.2"/>
    </reaction>
</comment>
<gene>
    <name evidence="8" type="ORF">HNR50_002482</name>
</gene>
<keyword evidence="9" id="KW-1185">Reference proteome</keyword>
<dbReference type="PANTHER" id="PTHR43493">
    <property type="entry name" value="DNA GYRASE/TOPOISOMERASE SUBUNIT A"/>
    <property type="match status" value="1"/>
</dbReference>
<dbReference type="Gene3D" id="1.10.268.10">
    <property type="entry name" value="Topoisomerase, domain 3"/>
    <property type="match status" value="1"/>
</dbReference>
<evidence type="ECO:0000313" key="8">
    <source>
        <dbReference type="EMBL" id="MBB6480809.1"/>
    </source>
</evidence>
<dbReference type="SUPFAM" id="SSF56719">
    <property type="entry name" value="Type II DNA topoisomerase"/>
    <property type="match status" value="1"/>
</dbReference>
<dbReference type="GO" id="GO:0009330">
    <property type="term" value="C:DNA topoisomerase type II (double strand cut, ATP-hydrolyzing) complex"/>
    <property type="evidence" value="ECO:0007669"/>
    <property type="project" value="TreeGrafter"/>
</dbReference>
<name>A0A841RD77_9SPIO</name>
<evidence type="ECO:0000313" key="9">
    <source>
        <dbReference type="Proteomes" id="UP000587760"/>
    </source>
</evidence>
<protein>
    <submittedName>
        <fullName evidence="8">Topoisomerase-4 subunit A</fullName>
        <ecNumber evidence="8">5.99.1.-</ecNumber>
    </submittedName>
</protein>
<reference evidence="8 9" key="1">
    <citation type="submission" date="2020-08" db="EMBL/GenBank/DDBJ databases">
        <title>Genomic Encyclopedia of Type Strains, Phase IV (KMG-IV): sequencing the most valuable type-strain genomes for metagenomic binning, comparative biology and taxonomic classification.</title>
        <authorList>
            <person name="Goeker M."/>
        </authorList>
    </citation>
    <scope>NUCLEOTIDE SEQUENCE [LARGE SCALE GENOMIC DNA]</scope>
    <source>
        <strain evidence="8 9">DSM 2461</strain>
    </source>
</reference>
<dbReference type="AlphaFoldDB" id="A0A841RD77"/>
<dbReference type="NCBIfam" id="NF007209">
    <property type="entry name" value="PRK09631.1"/>
    <property type="match status" value="1"/>
</dbReference>
<dbReference type="SMART" id="SM00434">
    <property type="entry name" value="TOP4c"/>
    <property type="match status" value="1"/>
</dbReference>
<dbReference type="PANTHER" id="PTHR43493:SF5">
    <property type="entry name" value="DNA GYRASE SUBUNIT A, CHLOROPLASTIC_MITOCHONDRIAL"/>
    <property type="match status" value="1"/>
</dbReference>
<dbReference type="GO" id="GO:0005524">
    <property type="term" value="F:ATP binding"/>
    <property type="evidence" value="ECO:0007669"/>
    <property type="project" value="InterPro"/>
</dbReference>
<dbReference type="InterPro" id="IPR002205">
    <property type="entry name" value="Topo_IIA_dom_A"/>
</dbReference>
<dbReference type="InterPro" id="IPR013757">
    <property type="entry name" value="Topo_IIA_A_a_sf"/>
</dbReference>
<evidence type="ECO:0000256" key="1">
    <source>
        <dbReference type="ARBA" id="ARBA00000185"/>
    </source>
</evidence>
<dbReference type="Gene3D" id="3.30.1360.40">
    <property type="match status" value="1"/>
</dbReference>
<feature type="domain" description="Topo IIA-type catalytic" evidence="7">
    <location>
        <begin position="25"/>
        <end position="472"/>
    </location>
</feature>
<comment type="caution">
    <text evidence="8">The sequence shown here is derived from an EMBL/GenBank/DDBJ whole genome shotgun (WGS) entry which is preliminary data.</text>
</comment>
<comment type="similarity">
    <text evidence="2">Belongs to the type II topoisomerase GyrA/ParC subunit family.</text>
</comment>
<sequence length="643" mass="73476">MAYVQKLFEENFIEYASYVIKDRAIPHIDDGFKPVQRRIIQSLIDTDDGKFNKVANIVGHCMQYHPHGDASIYSALVNLANKDLFIDKQGNFGNVFTGDPASAARYIECRLLPFTKKVLYNPQITEFEPSYDGRRNEPVTFPAKIPLVIILGAEGIAVGMATKILPHNLVEVLEAEIACLEGREFKLYPDFVTGGYCDVSEYKDGNGKVLSRAKIETTKDQKTIIIREIPFGTNTESLIASIEAAARKNKIKIGAINDYTTEEVEIEIKLPRGIHADEVIDGLYAFTDCEVSISTNLLVIRDNTPVIMTVTEVVEYHAKQLLVVLKKELKLEEGQLRDRLHARTLERIFIEERIYKRIEEMKSKEAVYLAVRTGFEPFLNEIKREITEEDIERLLKIPIRRISLYDINKMKKEIEEILARLKEIKYHLANLTEYGIGFLKGILESDGERFVRRAEIESFEKVDIRDAAQKNLKVKYNKETGYLGYDVSNGKVLFDASIYDKVIVIKKDATYMAMNVPDKTFIGKGMLYAGLADKETMESTVFTMVYRNKENEFPYIKRCKITQFIMNKTYELIPEEGELIKFTTKEDVSAVVDFKQQSLMRSLGDTFPVEKYLVKGVKARGVRLKAKEFTSAKFVKTSTIENS</sequence>
<dbReference type="Proteomes" id="UP000587760">
    <property type="component" value="Unassembled WGS sequence"/>
</dbReference>
<evidence type="ECO:0000256" key="4">
    <source>
        <dbReference type="ARBA" id="ARBA00023125"/>
    </source>
</evidence>